<dbReference type="Proteomes" id="UP000663935">
    <property type="component" value="Chromosome"/>
</dbReference>
<accession>A0ABX7SVB4</accession>
<organism evidence="2 3">
    <name type="scientific">Polaribacter batillariae</name>
    <dbReference type="NCBI Taxonomy" id="2808900"/>
    <lineage>
        <taxon>Bacteria</taxon>
        <taxon>Pseudomonadati</taxon>
        <taxon>Bacteroidota</taxon>
        <taxon>Flavobacteriia</taxon>
        <taxon>Flavobacteriales</taxon>
        <taxon>Flavobacteriaceae</taxon>
    </lineage>
</organism>
<evidence type="ECO:0008006" key="4">
    <source>
        <dbReference type="Google" id="ProtNLM"/>
    </source>
</evidence>
<evidence type="ECO:0000256" key="1">
    <source>
        <dbReference type="SAM" id="SignalP"/>
    </source>
</evidence>
<gene>
    <name evidence="2" type="ORF">JL193_11625</name>
</gene>
<keyword evidence="1" id="KW-0732">Signal</keyword>
<keyword evidence="3" id="KW-1185">Reference proteome</keyword>
<protein>
    <recommendedName>
        <fullName evidence="4">Fibrobacter succinogenes major paralogous domain-containing protein</fullName>
    </recommendedName>
</protein>
<dbReference type="EMBL" id="CP071795">
    <property type="protein sequence ID" value="QTD36779.1"/>
    <property type="molecule type" value="Genomic_DNA"/>
</dbReference>
<sequence>MKKILLSVAFIVASFTSIAQVGVGTTNPDASASLDVVSTTKGFLPPRMTQVQMNAIASPAEGLIVYCLDCTTKGLYVNNGNEFINVTSGTSASEGGTTTVVDVAGQNGTIWMDRNLGATQQAGNSTDAAAYGHLYQWGRAADGHQIRTSATSSGAVVSGSEGANFIVGSSDWLSTQDNTLWQAGNNDPCPTGYRVPTETELNNERLAFSTNNAAGAYGSALKLPAGGIRSYVNGALSSIGSAGYYWSSTVSGSPARLLLFTSSNSFVNTANRAFGASVRCIKE</sequence>
<feature type="chain" id="PRO_5046327062" description="Fibrobacter succinogenes major paralogous domain-containing protein" evidence="1">
    <location>
        <begin position="20"/>
        <end position="283"/>
    </location>
</feature>
<name>A0ABX7SVB4_9FLAO</name>
<evidence type="ECO:0000313" key="2">
    <source>
        <dbReference type="EMBL" id="QTD36779.1"/>
    </source>
</evidence>
<reference evidence="2 3" key="1">
    <citation type="submission" date="2021-03" db="EMBL/GenBank/DDBJ databases">
        <title>Complete genome of Polaribacter_sp.G4M1.</title>
        <authorList>
            <person name="Jeong S.W."/>
            <person name="Bae J.W."/>
        </authorList>
    </citation>
    <scope>NUCLEOTIDE SEQUENCE [LARGE SCALE GENOMIC DNA]</scope>
    <source>
        <strain evidence="2 3">G4M1</strain>
    </source>
</reference>
<feature type="signal peptide" evidence="1">
    <location>
        <begin position="1"/>
        <end position="19"/>
    </location>
</feature>
<proteinExistence type="predicted"/>
<evidence type="ECO:0000313" key="3">
    <source>
        <dbReference type="Proteomes" id="UP000663935"/>
    </source>
</evidence>
<dbReference type="RefSeq" id="WP_207970960.1">
    <property type="nucleotide sequence ID" value="NZ_CP071795.1"/>
</dbReference>